<comment type="caution">
    <text evidence="2">The sequence shown here is derived from an EMBL/GenBank/DDBJ whole genome shotgun (WGS) entry which is preliminary data.</text>
</comment>
<dbReference type="PANTHER" id="PTHR35895:SF1">
    <property type="entry name" value="LIPID-BINDING SERUM GLYCOPROTEIN C-TERMINAL DOMAIN-CONTAINING PROTEIN"/>
    <property type="match status" value="1"/>
</dbReference>
<protein>
    <submittedName>
        <fullName evidence="2">Uncharacterized protein</fullName>
    </submittedName>
</protein>
<evidence type="ECO:0000313" key="2">
    <source>
        <dbReference type="EMBL" id="KAK1757836.1"/>
    </source>
</evidence>
<dbReference type="InterPro" id="IPR046368">
    <property type="entry name" value="Tag1"/>
</dbReference>
<dbReference type="GO" id="GO:0000329">
    <property type="term" value="C:fungal-type vacuole membrane"/>
    <property type="evidence" value="ECO:0007669"/>
    <property type="project" value="InterPro"/>
</dbReference>
<evidence type="ECO:0000313" key="3">
    <source>
        <dbReference type="Proteomes" id="UP001239445"/>
    </source>
</evidence>
<sequence>MSSTDEKVVTVQQENVEKKPRRRGCVGHCAKFWWAYLLVVIIIVVIVVPVVILVAVPKLAQKKLDEADLTIQGILITQTQAKELSMSINSTITTDGSVHANIAAFTGVMYLEDLESHTPFATINFPATTADALQTVNISQKLEITDMAALTTFNTWLLANESLRITTFGETTVKVKGIDRDYPVTFKKTITTPGLRGFNGTTVTDTVVTLQADERGNNFKGTANIPNYSIFTLEIGNATFHNYLLGPDSGEAQDIGTVYIDNIMLYPGEKNELPMRATIEQGPILDALGKKPYCDETKGVLPFALSGKTVDNHGQSLTYFADALASHNTTVDIDIGTPVAKLLGGPVPCGGLGH</sequence>
<accession>A0AAJ0BL34</accession>
<keyword evidence="1" id="KW-0812">Transmembrane</keyword>
<evidence type="ECO:0000256" key="1">
    <source>
        <dbReference type="SAM" id="Phobius"/>
    </source>
</evidence>
<dbReference type="Pfam" id="PF12505">
    <property type="entry name" value="DUF3712"/>
    <property type="match status" value="1"/>
</dbReference>
<gene>
    <name evidence="2" type="ORF">QBC47DRAFT_165948</name>
</gene>
<dbReference type="PANTHER" id="PTHR35895">
    <property type="entry name" value="CHROMOSOME 16, WHOLE GENOME SHOTGUN SEQUENCE"/>
    <property type="match status" value="1"/>
</dbReference>
<dbReference type="Proteomes" id="UP001239445">
    <property type="component" value="Unassembled WGS sequence"/>
</dbReference>
<keyword evidence="1" id="KW-0472">Membrane</keyword>
<name>A0AAJ0BL34_9PEZI</name>
<feature type="transmembrane region" description="Helical" evidence="1">
    <location>
        <begin position="33"/>
        <end position="56"/>
    </location>
</feature>
<dbReference type="EMBL" id="MU839830">
    <property type="protein sequence ID" value="KAK1757836.1"/>
    <property type="molecule type" value="Genomic_DNA"/>
</dbReference>
<keyword evidence="1" id="KW-1133">Transmembrane helix</keyword>
<organism evidence="2 3">
    <name type="scientific">Echria macrotheca</name>
    <dbReference type="NCBI Taxonomy" id="438768"/>
    <lineage>
        <taxon>Eukaryota</taxon>
        <taxon>Fungi</taxon>
        <taxon>Dikarya</taxon>
        <taxon>Ascomycota</taxon>
        <taxon>Pezizomycotina</taxon>
        <taxon>Sordariomycetes</taxon>
        <taxon>Sordariomycetidae</taxon>
        <taxon>Sordariales</taxon>
        <taxon>Schizotheciaceae</taxon>
        <taxon>Echria</taxon>
    </lineage>
</organism>
<dbReference type="AlphaFoldDB" id="A0AAJ0BL34"/>
<proteinExistence type="predicted"/>
<reference evidence="2" key="1">
    <citation type="submission" date="2023-06" db="EMBL/GenBank/DDBJ databases">
        <title>Genome-scale phylogeny and comparative genomics of the fungal order Sordariales.</title>
        <authorList>
            <consortium name="Lawrence Berkeley National Laboratory"/>
            <person name="Hensen N."/>
            <person name="Bonometti L."/>
            <person name="Westerberg I."/>
            <person name="Brannstrom I.O."/>
            <person name="Guillou S."/>
            <person name="Cros-Aarteil S."/>
            <person name="Calhoun S."/>
            <person name="Haridas S."/>
            <person name="Kuo A."/>
            <person name="Mondo S."/>
            <person name="Pangilinan J."/>
            <person name="Riley R."/>
            <person name="Labutti K."/>
            <person name="Andreopoulos B."/>
            <person name="Lipzen A."/>
            <person name="Chen C."/>
            <person name="Yanf M."/>
            <person name="Daum C."/>
            <person name="Ng V."/>
            <person name="Clum A."/>
            <person name="Steindorff A."/>
            <person name="Ohm R."/>
            <person name="Martin F."/>
            <person name="Silar P."/>
            <person name="Natvig D."/>
            <person name="Lalanne C."/>
            <person name="Gautier V."/>
            <person name="Ament-Velasquez S.L."/>
            <person name="Kruys A."/>
            <person name="Hutchinson M.I."/>
            <person name="Powell A.J."/>
            <person name="Barry K."/>
            <person name="Miller A.N."/>
            <person name="Grigoriev I.V."/>
            <person name="Debuchy R."/>
            <person name="Gladieux P."/>
            <person name="Thoren M.H."/>
            <person name="Johannesson H."/>
        </authorList>
    </citation>
    <scope>NUCLEOTIDE SEQUENCE</scope>
    <source>
        <strain evidence="2">PSN4</strain>
    </source>
</reference>
<dbReference type="InterPro" id="IPR022185">
    <property type="entry name" value="DUF3712"/>
</dbReference>
<keyword evidence="3" id="KW-1185">Reference proteome</keyword>